<evidence type="ECO:0000256" key="7">
    <source>
        <dbReference type="SAM" id="Phobius"/>
    </source>
</evidence>
<evidence type="ECO:0000256" key="3">
    <source>
        <dbReference type="ARBA" id="ARBA00022692"/>
    </source>
</evidence>
<feature type="transmembrane region" description="Helical" evidence="7">
    <location>
        <begin position="497"/>
        <end position="517"/>
    </location>
</feature>
<accession>A0A8T3D135</accession>
<protein>
    <recommendedName>
        <fullName evidence="8">SSD domain-containing protein</fullName>
    </recommendedName>
</protein>
<feature type="transmembrane region" description="Helical" evidence="7">
    <location>
        <begin position="29"/>
        <end position="49"/>
    </location>
</feature>
<evidence type="ECO:0000256" key="4">
    <source>
        <dbReference type="ARBA" id="ARBA00022989"/>
    </source>
</evidence>
<feature type="transmembrane region" description="Helical" evidence="7">
    <location>
        <begin position="261"/>
        <end position="285"/>
    </location>
</feature>
<comment type="subcellular location">
    <subcellularLocation>
        <location evidence="1">Membrane</location>
        <topology evidence="1">Multi-pass membrane protein</topology>
    </subcellularLocation>
</comment>
<evidence type="ECO:0000256" key="5">
    <source>
        <dbReference type="ARBA" id="ARBA00023136"/>
    </source>
</evidence>
<sequence length="582" mass="65888">MACCQTDCIEKPLSRFFGKFGRFVGTYPVWFLVVPLFLSAGLGGGFYFLKDREANDIEEQFTPVNGPAKQERNFVKDNFPQNDAMFSSQRLYTEGTYASLIAVLKSNVLSEAELQTAAFEEITNLDRKVINIPVHVGKERFMFKDIGAKFSYKMNFPGLNLSSEFGGIFRNDSVLAIRLFYYIQRDNGTKADLWLDEFIKFFSNRSMINDIEVSYFTSRSRQEEFEKNAEEVIPFFAVTYVIAISFSIVSCMRLDCVRNKVWVATFGVLSAGLAVLSSFGMMLYIGVPFVMTVANSPFLILGIGVDDMFILISCWQQTNIHHKVEDRLADTYKEAAISITITTLTDVLAFYIGLMTPFRSVQSFCLYTSTAILFCYIYSITFFGAILVLNGRREDSNRHWMTCMKVPEEQPPGRSKAYHLCCVGGAFDRQTGTEEVQPMSVTGFMALWDVNLDTISMIILVVCIGFSVDFSAHISYAFVSNKKAGTNEKAVEALFTLGYPIVQGAVSTILGVVVLSVAQSYIFRTFFKILFLVILIGLFHGITFIPVFLTLFDACGRMTPWESYVCIFEPWLYHYHLWPELC</sequence>
<feature type="transmembrane region" description="Helical" evidence="7">
    <location>
        <begin position="529"/>
        <end position="552"/>
    </location>
</feature>
<feature type="domain" description="SSD" evidence="8">
    <location>
        <begin position="232"/>
        <end position="389"/>
    </location>
</feature>
<dbReference type="PANTHER" id="PTHR10796">
    <property type="entry name" value="PATCHED-RELATED"/>
    <property type="match status" value="1"/>
</dbReference>
<feature type="transmembrane region" description="Helical" evidence="7">
    <location>
        <begin position="232"/>
        <end position="249"/>
    </location>
</feature>
<dbReference type="SUPFAM" id="SSF82866">
    <property type="entry name" value="Multidrug efflux transporter AcrB transmembrane domain"/>
    <property type="match status" value="2"/>
</dbReference>
<keyword evidence="10" id="KW-1185">Reference proteome</keyword>
<dbReference type="AlphaFoldDB" id="A0A8T3D135"/>
<feature type="transmembrane region" description="Helical" evidence="7">
    <location>
        <begin position="366"/>
        <end position="389"/>
    </location>
</feature>
<dbReference type="InterPro" id="IPR000731">
    <property type="entry name" value="SSD"/>
</dbReference>
<feature type="transmembrane region" description="Helical" evidence="7">
    <location>
        <begin position="297"/>
        <end position="315"/>
    </location>
</feature>
<keyword evidence="6" id="KW-0325">Glycoprotein</keyword>
<organism evidence="9 10">
    <name type="scientific">Albula goreensis</name>
    <dbReference type="NCBI Taxonomy" id="1534307"/>
    <lineage>
        <taxon>Eukaryota</taxon>
        <taxon>Metazoa</taxon>
        <taxon>Chordata</taxon>
        <taxon>Craniata</taxon>
        <taxon>Vertebrata</taxon>
        <taxon>Euteleostomi</taxon>
        <taxon>Actinopterygii</taxon>
        <taxon>Neopterygii</taxon>
        <taxon>Teleostei</taxon>
        <taxon>Albuliformes</taxon>
        <taxon>Albulidae</taxon>
        <taxon>Albula</taxon>
    </lineage>
</organism>
<evidence type="ECO:0000313" key="10">
    <source>
        <dbReference type="Proteomes" id="UP000829720"/>
    </source>
</evidence>
<name>A0A8T3D135_9TELE</name>
<dbReference type="Gene3D" id="1.20.1640.10">
    <property type="entry name" value="Multidrug efflux transporter AcrB transmembrane domain"/>
    <property type="match status" value="2"/>
</dbReference>
<comment type="similarity">
    <text evidence="2">Belongs to the patched family.</text>
</comment>
<dbReference type="EMBL" id="JAERUA010000013">
    <property type="protein sequence ID" value="KAI1891349.1"/>
    <property type="molecule type" value="Genomic_DNA"/>
</dbReference>
<evidence type="ECO:0000259" key="8">
    <source>
        <dbReference type="PROSITE" id="PS50156"/>
    </source>
</evidence>
<keyword evidence="5 7" id="KW-0472">Membrane</keyword>
<dbReference type="InterPro" id="IPR003392">
    <property type="entry name" value="PTHD_SSD"/>
</dbReference>
<dbReference type="Proteomes" id="UP000829720">
    <property type="component" value="Unassembled WGS sequence"/>
</dbReference>
<evidence type="ECO:0000256" key="2">
    <source>
        <dbReference type="ARBA" id="ARBA00005585"/>
    </source>
</evidence>
<evidence type="ECO:0000256" key="6">
    <source>
        <dbReference type="ARBA" id="ARBA00023180"/>
    </source>
</evidence>
<keyword evidence="4 7" id="KW-1133">Transmembrane helix</keyword>
<dbReference type="GO" id="GO:0016020">
    <property type="term" value="C:membrane"/>
    <property type="evidence" value="ECO:0007669"/>
    <property type="project" value="UniProtKB-SubCell"/>
</dbReference>
<dbReference type="OrthoDB" id="6510177at2759"/>
<comment type="caution">
    <text evidence="9">The sequence shown here is derived from an EMBL/GenBank/DDBJ whole genome shotgun (WGS) entry which is preliminary data.</text>
</comment>
<proteinExistence type="inferred from homology"/>
<gene>
    <name evidence="9" type="ORF">AGOR_G00142890</name>
</gene>
<feature type="transmembrane region" description="Helical" evidence="7">
    <location>
        <begin position="335"/>
        <end position="354"/>
    </location>
</feature>
<evidence type="ECO:0000256" key="1">
    <source>
        <dbReference type="ARBA" id="ARBA00004141"/>
    </source>
</evidence>
<dbReference type="Pfam" id="PF02460">
    <property type="entry name" value="Patched"/>
    <property type="match status" value="1"/>
</dbReference>
<feature type="transmembrane region" description="Helical" evidence="7">
    <location>
        <begin position="455"/>
        <end position="477"/>
    </location>
</feature>
<dbReference type="PROSITE" id="PS50156">
    <property type="entry name" value="SSD"/>
    <property type="match status" value="1"/>
</dbReference>
<reference evidence="9" key="1">
    <citation type="submission" date="2021-01" db="EMBL/GenBank/DDBJ databases">
        <authorList>
            <person name="Zahm M."/>
            <person name="Roques C."/>
            <person name="Cabau C."/>
            <person name="Klopp C."/>
            <person name="Donnadieu C."/>
            <person name="Jouanno E."/>
            <person name="Lampietro C."/>
            <person name="Louis A."/>
            <person name="Herpin A."/>
            <person name="Echchiki A."/>
            <person name="Berthelot C."/>
            <person name="Parey E."/>
            <person name="Roest-Crollius H."/>
            <person name="Braasch I."/>
            <person name="Postlethwait J."/>
            <person name="Bobe J."/>
            <person name="Montfort J."/>
            <person name="Bouchez O."/>
            <person name="Begum T."/>
            <person name="Mejri S."/>
            <person name="Adams A."/>
            <person name="Chen W.-J."/>
            <person name="Guiguen Y."/>
        </authorList>
    </citation>
    <scope>NUCLEOTIDE SEQUENCE</scope>
    <source>
        <tissue evidence="9">Blood</tissue>
    </source>
</reference>
<dbReference type="InterPro" id="IPR051697">
    <property type="entry name" value="Patched_domain-protein"/>
</dbReference>
<keyword evidence="3 7" id="KW-0812">Transmembrane</keyword>
<evidence type="ECO:0000313" key="9">
    <source>
        <dbReference type="EMBL" id="KAI1891349.1"/>
    </source>
</evidence>
<dbReference type="PANTHER" id="PTHR10796:SF60">
    <property type="entry name" value="PATCHED DOMAIN-CONTAINING PROTEIN 3"/>
    <property type="match status" value="1"/>
</dbReference>